<dbReference type="InterPro" id="IPR000711">
    <property type="entry name" value="ATPase_OSCP/dsu"/>
</dbReference>
<evidence type="ECO:0000256" key="4">
    <source>
        <dbReference type="ARBA" id="ARBA00023065"/>
    </source>
</evidence>
<evidence type="ECO:0000256" key="3">
    <source>
        <dbReference type="ARBA" id="ARBA00022781"/>
    </source>
</evidence>
<dbReference type="KEGG" id="pda:103708158"/>
<dbReference type="HAMAP" id="MF_01416">
    <property type="entry name" value="ATP_synth_delta_bact"/>
    <property type="match status" value="1"/>
</dbReference>
<evidence type="ECO:0000256" key="1">
    <source>
        <dbReference type="ARBA" id="ARBA00004370"/>
    </source>
</evidence>
<evidence type="ECO:0000256" key="2">
    <source>
        <dbReference type="ARBA" id="ARBA00022448"/>
    </source>
</evidence>
<dbReference type="GO" id="GO:0016020">
    <property type="term" value="C:membrane"/>
    <property type="evidence" value="ECO:0007669"/>
    <property type="project" value="UniProtKB-SubCell"/>
</dbReference>
<reference evidence="9" key="2">
    <citation type="submission" date="2025-08" db="UniProtKB">
        <authorList>
            <consortium name="RefSeq"/>
        </authorList>
    </citation>
    <scope>IDENTIFICATION</scope>
    <source>
        <tissue evidence="9">Young leaves</tissue>
    </source>
</reference>
<name>A0A8B7C417_PHODC</name>
<keyword evidence="8" id="KW-1185">Reference proteome</keyword>
<accession>A0A8B7C417</accession>
<feature type="compositionally biased region" description="Polar residues" evidence="7">
    <location>
        <begin position="46"/>
        <end position="69"/>
    </location>
</feature>
<dbReference type="OrthoDB" id="1262810at2759"/>
<keyword evidence="6" id="KW-0066">ATP synthesis</keyword>
<keyword evidence="3" id="KW-0375">Hydrogen ion transport</keyword>
<keyword evidence="4" id="KW-0406">Ion transport</keyword>
<comment type="subcellular location">
    <subcellularLocation>
        <location evidence="1">Membrane</location>
    </subcellularLocation>
</comment>
<gene>
    <name evidence="9" type="primary">LOC103708158</name>
</gene>
<dbReference type="Pfam" id="PF00213">
    <property type="entry name" value="OSCP"/>
    <property type="match status" value="1"/>
</dbReference>
<organism evidence="8 9">
    <name type="scientific">Phoenix dactylifera</name>
    <name type="common">Date palm</name>
    <dbReference type="NCBI Taxonomy" id="42345"/>
    <lineage>
        <taxon>Eukaryota</taxon>
        <taxon>Viridiplantae</taxon>
        <taxon>Streptophyta</taxon>
        <taxon>Embryophyta</taxon>
        <taxon>Tracheophyta</taxon>
        <taxon>Spermatophyta</taxon>
        <taxon>Magnoliopsida</taxon>
        <taxon>Liliopsida</taxon>
        <taxon>Arecaceae</taxon>
        <taxon>Coryphoideae</taxon>
        <taxon>Phoeniceae</taxon>
        <taxon>Phoenix</taxon>
    </lineage>
</organism>
<dbReference type="RefSeq" id="XP_008791178.1">
    <property type="nucleotide sequence ID" value="XM_008792956.4"/>
</dbReference>
<proteinExistence type="inferred from homology"/>
<evidence type="ECO:0000313" key="8">
    <source>
        <dbReference type="Proteomes" id="UP000228380"/>
    </source>
</evidence>
<dbReference type="GeneID" id="103708158"/>
<dbReference type="PANTHER" id="PTHR11910">
    <property type="entry name" value="ATP SYNTHASE DELTA CHAIN"/>
    <property type="match status" value="1"/>
</dbReference>
<evidence type="ECO:0000313" key="9">
    <source>
        <dbReference type="RefSeq" id="XP_008791178.1"/>
    </source>
</evidence>
<dbReference type="Proteomes" id="UP000228380">
    <property type="component" value="Chromosome 4"/>
</dbReference>
<dbReference type="AlphaFoldDB" id="A0A8B7C417"/>
<dbReference type="PRINTS" id="PR00125">
    <property type="entry name" value="ATPASEDELTA"/>
</dbReference>
<reference evidence="8" key="1">
    <citation type="journal article" date="2019" name="Nat. Commun.">
        <title>Genome-wide association mapping of date palm fruit traits.</title>
        <authorList>
            <person name="Hazzouri K.M."/>
            <person name="Gros-Balthazard M."/>
            <person name="Flowers J.M."/>
            <person name="Copetti D."/>
            <person name="Lemansour A."/>
            <person name="Lebrun M."/>
            <person name="Masmoudi K."/>
            <person name="Ferrand S."/>
            <person name="Dhar M.I."/>
            <person name="Fresquez Z.A."/>
            <person name="Rosas U."/>
            <person name="Zhang J."/>
            <person name="Talag J."/>
            <person name="Lee S."/>
            <person name="Kudrna D."/>
            <person name="Powell R.F."/>
            <person name="Leitch I.J."/>
            <person name="Krueger R.R."/>
            <person name="Wing R.A."/>
            <person name="Amiri K.M.A."/>
            <person name="Purugganan M.D."/>
        </authorList>
    </citation>
    <scope>NUCLEOTIDE SEQUENCE [LARGE SCALE GENOMIC DNA]</scope>
    <source>
        <strain evidence="8">cv. Khalas</strain>
    </source>
</reference>
<evidence type="ECO:0000256" key="7">
    <source>
        <dbReference type="SAM" id="MobiDB-lite"/>
    </source>
</evidence>
<feature type="region of interest" description="Disordered" evidence="7">
    <location>
        <begin position="39"/>
        <end position="69"/>
    </location>
</feature>
<dbReference type="GO" id="GO:0046933">
    <property type="term" value="F:proton-transporting ATP synthase activity, rotational mechanism"/>
    <property type="evidence" value="ECO:0007669"/>
    <property type="project" value="InterPro"/>
</dbReference>
<evidence type="ECO:0000256" key="6">
    <source>
        <dbReference type="ARBA" id="ARBA00023310"/>
    </source>
</evidence>
<keyword evidence="2" id="KW-0813">Transport</keyword>
<evidence type="ECO:0000256" key="5">
    <source>
        <dbReference type="ARBA" id="ARBA00023136"/>
    </source>
</evidence>
<feature type="region of interest" description="Disordered" evidence="7">
    <location>
        <begin position="1"/>
        <end position="20"/>
    </location>
</feature>
<protein>
    <submittedName>
        <fullName evidence="9">ATP synthase delta chain, chloroplastic-like</fullName>
    </submittedName>
</protein>
<sequence length="250" mass="27066">MSILNQSAGPCGQPLFPSKGTDTQDVCRHLPMAMPLHGTRSLKAPQLSSSKRTSITIASRDSSVGESFSGATNATIENESQNGMPEWFSNDHQSKPMDHPATIERNDGCRTAVRDVEFQPFSLNFLHAFMDNEKLDAIKDVMGEAAGSISSQPSGVLAIVVSSAVKLDGRQIDLIAKKMQRLTGFPNLRMENIIDPSLIAGFVISYGDDDSHVIDLSVKGQLAALAARVESSDQRIASHGQNWSLLKSKR</sequence>
<keyword evidence="5" id="KW-0472">Membrane</keyword>